<dbReference type="PhylomeDB" id="E9H3A9"/>
<organism evidence="2 3">
    <name type="scientific">Daphnia pulex</name>
    <name type="common">Water flea</name>
    <dbReference type="NCBI Taxonomy" id="6669"/>
    <lineage>
        <taxon>Eukaryota</taxon>
        <taxon>Metazoa</taxon>
        <taxon>Ecdysozoa</taxon>
        <taxon>Arthropoda</taxon>
        <taxon>Crustacea</taxon>
        <taxon>Branchiopoda</taxon>
        <taxon>Diplostraca</taxon>
        <taxon>Cladocera</taxon>
        <taxon>Anomopoda</taxon>
        <taxon>Daphniidae</taxon>
        <taxon>Daphnia</taxon>
    </lineage>
</organism>
<reference evidence="2 3" key="1">
    <citation type="journal article" date="2011" name="Science">
        <title>The ecoresponsive genome of Daphnia pulex.</title>
        <authorList>
            <person name="Colbourne J.K."/>
            <person name="Pfrender M.E."/>
            <person name="Gilbert D."/>
            <person name="Thomas W.K."/>
            <person name="Tucker A."/>
            <person name="Oakley T.H."/>
            <person name="Tokishita S."/>
            <person name="Aerts A."/>
            <person name="Arnold G.J."/>
            <person name="Basu M.K."/>
            <person name="Bauer D.J."/>
            <person name="Caceres C.E."/>
            <person name="Carmel L."/>
            <person name="Casola C."/>
            <person name="Choi J.H."/>
            <person name="Detter J.C."/>
            <person name="Dong Q."/>
            <person name="Dusheyko S."/>
            <person name="Eads B.D."/>
            <person name="Frohlich T."/>
            <person name="Geiler-Samerotte K.A."/>
            <person name="Gerlach D."/>
            <person name="Hatcher P."/>
            <person name="Jogdeo S."/>
            <person name="Krijgsveld J."/>
            <person name="Kriventseva E.V."/>
            <person name="Kultz D."/>
            <person name="Laforsch C."/>
            <person name="Lindquist E."/>
            <person name="Lopez J."/>
            <person name="Manak J.R."/>
            <person name="Muller J."/>
            <person name="Pangilinan J."/>
            <person name="Patwardhan R.P."/>
            <person name="Pitluck S."/>
            <person name="Pritham E.J."/>
            <person name="Rechtsteiner A."/>
            <person name="Rho M."/>
            <person name="Rogozin I.B."/>
            <person name="Sakarya O."/>
            <person name="Salamov A."/>
            <person name="Schaack S."/>
            <person name="Shapiro H."/>
            <person name="Shiga Y."/>
            <person name="Skalitzky C."/>
            <person name="Smith Z."/>
            <person name="Souvorov A."/>
            <person name="Sung W."/>
            <person name="Tang Z."/>
            <person name="Tsuchiya D."/>
            <person name="Tu H."/>
            <person name="Vos H."/>
            <person name="Wang M."/>
            <person name="Wolf Y.I."/>
            <person name="Yamagata H."/>
            <person name="Yamada T."/>
            <person name="Ye Y."/>
            <person name="Shaw J.R."/>
            <person name="Andrews J."/>
            <person name="Crease T.J."/>
            <person name="Tang H."/>
            <person name="Lucas S.M."/>
            <person name="Robertson H.M."/>
            <person name="Bork P."/>
            <person name="Koonin E.V."/>
            <person name="Zdobnov E.M."/>
            <person name="Grigoriev I.V."/>
            <person name="Lynch M."/>
            <person name="Boore J.L."/>
        </authorList>
    </citation>
    <scope>NUCLEOTIDE SEQUENCE [LARGE SCALE GENOMIC DNA]</scope>
</reference>
<dbReference type="InParanoid" id="E9H3A9"/>
<evidence type="ECO:0000313" key="3">
    <source>
        <dbReference type="Proteomes" id="UP000000305"/>
    </source>
</evidence>
<dbReference type="PANTHER" id="PTHR33223">
    <property type="entry name" value="CCHC-TYPE DOMAIN-CONTAINING PROTEIN"/>
    <property type="match status" value="1"/>
</dbReference>
<feature type="compositionally biased region" description="Polar residues" evidence="1">
    <location>
        <begin position="270"/>
        <end position="290"/>
    </location>
</feature>
<feature type="compositionally biased region" description="Polar residues" evidence="1">
    <location>
        <begin position="199"/>
        <end position="209"/>
    </location>
</feature>
<protein>
    <submittedName>
        <fullName evidence="2">Uncharacterized protein</fullName>
    </submittedName>
</protein>
<dbReference type="PANTHER" id="PTHR33223:SF6">
    <property type="entry name" value="CCHC-TYPE DOMAIN-CONTAINING PROTEIN"/>
    <property type="match status" value="1"/>
</dbReference>
<gene>
    <name evidence="2" type="ORF">DAPPUDRAFT_109504</name>
</gene>
<dbReference type="HOGENOM" id="CLU_513161_0_0_1"/>
<keyword evidence="3" id="KW-1185">Reference proteome</keyword>
<dbReference type="EMBL" id="GL732588">
    <property type="protein sequence ID" value="EFX73807.1"/>
    <property type="molecule type" value="Genomic_DNA"/>
</dbReference>
<sequence length="531" mass="60714">MAVRLVNHIHQIYQNVVVNKTAQFPVLTSQLPFLVLALKNVRERKRDFRSGNQLVWEQLIRLLQDLQAWETNKKPIELTELTALTRVLVGLKERRNLQKRLLERVAILARTDSQLRHLVETLLEQARRVLTFLLGQAQSLHEFLGFVPKEGKEFLDFSPRRELQELDEEGDYHNLVKESSKLPKHISRKYSNDRDLLNGGQQDNSSSASPFRDSQIKQQIKPSSSSEEPKSSSGTVREYSLEGGKGDLTNSSRVNSPGGRELPADRQENQAKSGSTEKNPSTIDRIQTKSNVRSTGATAWNLRIDPDIIEMASSNGHGCARGSELSDFAKSQHTRSSLHSLSCFSGGPLQRFDSWVDTFEKIVSNSGFSDEEVILELYKKMTDRAQKVTKYVLESGADEYATVKDRLIDHFHGDETAEKYLKKFNKASRKPGEKIYDFAIRLKEIFKYAYPDAYTQDSFQIILQQKFIDGLDEKLQMKVKYKAFKTFDELVSEARKYSIRLETIEGSKGIQEFVNVINKPSDSKLRESLEW</sequence>
<feature type="region of interest" description="Disordered" evidence="1">
    <location>
        <begin position="191"/>
        <end position="290"/>
    </location>
</feature>
<proteinExistence type="predicted"/>
<name>E9H3A9_DAPPU</name>
<dbReference type="KEGG" id="dpx:DAPPUDRAFT_109504"/>
<dbReference type="AlphaFoldDB" id="E9H3A9"/>
<accession>E9H3A9</accession>
<evidence type="ECO:0000313" key="2">
    <source>
        <dbReference type="EMBL" id="EFX73807.1"/>
    </source>
</evidence>
<feature type="compositionally biased region" description="Low complexity" evidence="1">
    <location>
        <begin position="216"/>
        <end position="226"/>
    </location>
</feature>
<dbReference type="eggNOG" id="ENOG502T0XD">
    <property type="taxonomic scope" value="Eukaryota"/>
</dbReference>
<dbReference type="Proteomes" id="UP000000305">
    <property type="component" value="Unassembled WGS sequence"/>
</dbReference>
<evidence type="ECO:0000256" key="1">
    <source>
        <dbReference type="SAM" id="MobiDB-lite"/>
    </source>
</evidence>